<keyword evidence="2" id="KW-1185">Reference proteome</keyword>
<dbReference type="AlphaFoldDB" id="A0A5B0HL18"/>
<evidence type="ECO:0000313" key="2">
    <source>
        <dbReference type="Proteomes" id="UP000325273"/>
    </source>
</evidence>
<protein>
    <submittedName>
        <fullName evidence="1">Uncharacterized protein</fullName>
    </submittedName>
</protein>
<accession>A0A5B0HL18</accession>
<comment type="caution">
    <text evidence="1">The sequence shown here is derived from an EMBL/GenBank/DDBJ whole genome shotgun (WGS) entry which is preliminary data.</text>
</comment>
<proteinExistence type="predicted"/>
<evidence type="ECO:0000313" key="1">
    <source>
        <dbReference type="EMBL" id="KAA1015948.1"/>
    </source>
</evidence>
<dbReference type="RefSeq" id="WP_149668075.1">
    <property type="nucleotide sequence ID" value="NZ_VTUZ01000001.1"/>
</dbReference>
<dbReference type="Proteomes" id="UP000325273">
    <property type="component" value="Unassembled WGS sequence"/>
</dbReference>
<reference evidence="1 2" key="1">
    <citation type="submission" date="2019-08" db="EMBL/GenBank/DDBJ databases">
        <title>Paraburkholderia sp. DCY113.</title>
        <authorList>
            <person name="Kang J."/>
        </authorList>
    </citation>
    <scope>NUCLEOTIDE SEQUENCE [LARGE SCALE GENOMIC DNA]</scope>
    <source>
        <strain evidence="1 2">DCY113</strain>
    </source>
</reference>
<organism evidence="1 2">
    <name type="scientific">Paraburkholderia panacisoli</name>
    <dbReference type="NCBI Taxonomy" id="2603818"/>
    <lineage>
        <taxon>Bacteria</taxon>
        <taxon>Pseudomonadati</taxon>
        <taxon>Pseudomonadota</taxon>
        <taxon>Betaproteobacteria</taxon>
        <taxon>Burkholderiales</taxon>
        <taxon>Burkholderiaceae</taxon>
        <taxon>Paraburkholderia</taxon>
    </lineage>
</organism>
<gene>
    <name evidence="1" type="ORF">FVF58_00920</name>
</gene>
<dbReference type="EMBL" id="VTUZ01000001">
    <property type="protein sequence ID" value="KAA1015948.1"/>
    <property type="molecule type" value="Genomic_DNA"/>
</dbReference>
<sequence>MSKGAKKQRERIGAGEDVIDFDSFEPDYEHACDTCGETPTVTAVKDGEVIYSPGLCGPCCWGMAECLDPATW</sequence>
<name>A0A5B0HL18_9BURK</name>